<reference evidence="11 12" key="1">
    <citation type="submission" date="2011-02" db="EMBL/GenBank/DDBJ databases">
        <title>The Genome Sequence of Sphaeroforma arctica JP610.</title>
        <authorList>
            <consortium name="The Broad Institute Genome Sequencing Platform"/>
            <person name="Russ C."/>
            <person name="Cuomo C."/>
            <person name="Young S.K."/>
            <person name="Zeng Q."/>
            <person name="Gargeya S."/>
            <person name="Alvarado L."/>
            <person name="Berlin A."/>
            <person name="Chapman S.B."/>
            <person name="Chen Z."/>
            <person name="Freedman E."/>
            <person name="Gellesch M."/>
            <person name="Goldberg J."/>
            <person name="Griggs A."/>
            <person name="Gujja S."/>
            <person name="Heilman E."/>
            <person name="Heiman D."/>
            <person name="Howarth C."/>
            <person name="Mehta T."/>
            <person name="Neiman D."/>
            <person name="Pearson M."/>
            <person name="Roberts A."/>
            <person name="Saif S."/>
            <person name="Shea T."/>
            <person name="Shenoy N."/>
            <person name="Sisk P."/>
            <person name="Stolte C."/>
            <person name="Sykes S."/>
            <person name="White J."/>
            <person name="Yandava C."/>
            <person name="Burger G."/>
            <person name="Gray M.W."/>
            <person name="Holland P.W.H."/>
            <person name="King N."/>
            <person name="Lang F.B.F."/>
            <person name="Roger A.J."/>
            <person name="Ruiz-Trillo I."/>
            <person name="Haas B."/>
            <person name="Nusbaum C."/>
            <person name="Birren B."/>
        </authorList>
    </citation>
    <scope>NUCLEOTIDE SEQUENCE [LARGE SCALE GENOMIC DNA]</scope>
    <source>
        <strain evidence="11 12">JP610</strain>
    </source>
</reference>
<dbReference type="GeneID" id="25906982"/>
<dbReference type="GO" id="GO:0022627">
    <property type="term" value="C:cytosolic small ribosomal subunit"/>
    <property type="evidence" value="ECO:0007669"/>
    <property type="project" value="TreeGrafter"/>
</dbReference>
<dbReference type="Proteomes" id="UP000054560">
    <property type="component" value="Unassembled WGS sequence"/>
</dbReference>
<proteinExistence type="inferred from homology"/>
<name>A0A0L0FWI5_9EUKA</name>
<evidence type="ECO:0000256" key="4">
    <source>
        <dbReference type="ARBA" id="ARBA00022574"/>
    </source>
</evidence>
<evidence type="ECO:0000256" key="3">
    <source>
        <dbReference type="ARBA" id="ARBA00022540"/>
    </source>
</evidence>
<evidence type="ECO:0000256" key="1">
    <source>
        <dbReference type="ARBA" id="ARBA00009573"/>
    </source>
</evidence>
<dbReference type="Pfam" id="PF08662">
    <property type="entry name" value="eIF2A"/>
    <property type="match status" value="1"/>
</dbReference>
<dbReference type="InterPro" id="IPR015943">
    <property type="entry name" value="WD40/YVTN_repeat-like_dom_sf"/>
</dbReference>
<dbReference type="PIRSF" id="PIRSF017222">
    <property type="entry name" value="eIF2A"/>
    <property type="match status" value="1"/>
</dbReference>
<keyword evidence="5" id="KW-0677">Repeat</keyword>
<dbReference type="eggNOG" id="KOG2315">
    <property type="taxonomic scope" value="Eukaryota"/>
</dbReference>
<evidence type="ECO:0000259" key="10">
    <source>
        <dbReference type="Pfam" id="PF08662"/>
    </source>
</evidence>
<dbReference type="InterPro" id="IPR011387">
    <property type="entry name" value="TIF2A"/>
</dbReference>
<dbReference type="RefSeq" id="XP_014155097.1">
    <property type="nucleotide sequence ID" value="XM_014299622.1"/>
</dbReference>
<keyword evidence="4" id="KW-0853">WD repeat</keyword>
<evidence type="ECO:0000256" key="2">
    <source>
        <dbReference type="ARBA" id="ARBA00013819"/>
    </source>
</evidence>
<dbReference type="SUPFAM" id="SSF82171">
    <property type="entry name" value="DPP6 N-terminal domain-like"/>
    <property type="match status" value="1"/>
</dbReference>
<keyword evidence="7 8" id="KW-0648">Protein biosynthesis</keyword>
<dbReference type="Gene3D" id="2.130.10.10">
    <property type="entry name" value="YVTN repeat-like/Quinoprotein amine dehydrogenase"/>
    <property type="match status" value="1"/>
</dbReference>
<feature type="region of interest" description="Disordered" evidence="9">
    <location>
        <begin position="491"/>
        <end position="539"/>
    </location>
</feature>
<comment type="function">
    <text evidence="8">Functions in the early steps of protein synthesis of a small number of specific mRNAs. Acts by directing the binding of methionyl-tRNAi to 40S ribosomal subunits. In contrast to the eIF-2 complex, it binds methionyl-tRNAi to 40S subunits in a codon-dependent manner, whereas the eIF-2 complex binds methionyl-tRNAi to 40S subunits in a GTP-dependent manner.</text>
</comment>
<dbReference type="GO" id="GO:0003743">
    <property type="term" value="F:translation initiation factor activity"/>
    <property type="evidence" value="ECO:0007669"/>
    <property type="project" value="UniProtKB-UniRule"/>
</dbReference>
<dbReference type="OrthoDB" id="2194683at2759"/>
<organism evidence="11 12">
    <name type="scientific">Sphaeroforma arctica JP610</name>
    <dbReference type="NCBI Taxonomy" id="667725"/>
    <lineage>
        <taxon>Eukaryota</taxon>
        <taxon>Ichthyosporea</taxon>
        <taxon>Ichthyophonida</taxon>
        <taxon>Sphaeroforma</taxon>
    </lineage>
</organism>
<evidence type="ECO:0000256" key="7">
    <source>
        <dbReference type="ARBA" id="ARBA00022917"/>
    </source>
</evidence>
<comment type="similarity">
    <text evidence="1 8">Belongs to the WD repeat EIF2A family.</text>
</comment>
<dbReference type="GO" id="GO:0003729">
    <property type="term" value="F:mRNA binding"/>
    <property type="evidence" value="ECO:0007669"/>
    <property type="project" value="TreeGrafter"/>
</dbReference>
<feature type="compositionally biased region" description="Basic residues" evidence="9">
    <location>
        <begin position="491"/>
        <end position="502"/>
    </location>
</feature>
<evidence type="ECO:0000256" key="5">
    <source>
        <dbReference type="ARBA" id="ARBA00022737"/>
    </source>
</evidence>
<evidence type="ECO:0000313" key="11">
    <source>
        <dbReference type="EMBL" id="KNC81195.1"/>
    </source>
</evidence>
<dbReference type="GO" id="GO:0000049">
    <property type="term" value="F:tRNA binding"/>
    <property type="evidence" value="ECO:0007669"/>
    <property type="project" value="UniProtKB-UniRule"/>
</dbReference>
<accession>A0A0L0FWI5</accession>
<gene>
    <name evidence="11" type="ORF">SARC_06478</name>
</gene>
<keyword evidence="6 8" id="KW-0810">Translation regulation</keyword>
<evidence type="ECO:0000256" key="6">
    <source>
        <dbReference type="ARBA" id="ARBA00022845"/>
    </source>
</evidence>
<protein>
    <recommendedName>
        <fullName evidence="2 8">Eukaryotic translation initiation factor 2A</fullName>
        <shortName evidence="8">eIF-2A</shortName>
    </recommendedName>
</protein>
<dbReference type="AlphaFoldDB" id="A0A0L0FWI5"/>
<feature type="domain" description="Translation initiation factor beta propellor-like" evidence="10">
    <location>
        <begin position="218"/>
        <end position="411"/>
    </location>
</feature>
<evidence type="ECO:0000256" key="9">
    <source>
        <dbReference type="SAM" id="MobiDB-lite"/>
    </source>
</evidence>
<sequence length="595" mass="66036">MTESEVVVNVPHFACRSIDGLEVLRRAGADNDTCLPATCKIRCMKWSPNGAYIAYSASGKVFIVSSKDWSVVMEVGHPNVNKIFFSPTSTVLFTYARYETDKNHVGKDNLKVWRISKKEDDATKPMFSAVQRGDEWTPTVSPDGLLFGKTVTNTIQFFDLNNMENGILRKLHLEGVNKFSISGGKDTNIAAFVPTKKGIPAKVVIYKYPNLEKVVTSKSFFKADTVDLNWNSTGTALLIHTHVHVDQSNKSYYGENQLYFLSADGSTSSNVELGKEGPIYSTEWNPDGKDFTCVFGYMPAKAMLFDDKCKAIMDFGTGKRNLVSYSPSGQVILLAGFGNLRGEMEFWDRKKLRMVSKFQAQDTTTFEWAPDGEHFITATLSPRLRQDNGFKAWHYDGTLVNSKDYQELYEVKFMPQPEGSYEAKKCIGVQANTKAKVQAEVKPAAYRPPGARNTVNTVDLHADVHEKAQRLDIAPKKPGVVGAAELSKAALKNKKKREAKAKKAAEGGPEVPAEQQEKVVEAKSGAVPEPEAKQEETLADMSKRLRNLKKKLRAIETLKSSTASDELDTAQLEKLATEGSVTDEIKEIEYKLAAM</sequence>
<keyword evidence="3 8" id="KW-0396">Initiation factor</keyword>
<keyword evidence="12" id="KW-1185">Reference proteome</keyword>
<dbReference type="PANTHER" id="PTHR13227">
    <property type="entry name" value="EUKARYOTIC TRANSLATION INITIATION FACTOR 2A"/>
    <property type="match status" value="1"/>
</dbReference>
<evidence type="ECO:0000256" key="8">
    <source>
        <dbReference type="PIRNR" id="PIRNR017222"/>
    </source>
</evidence>
<dbReference type="InterPro" id="IPR013979">
    <property type="entry name" value="TIF_beta_prop-like"/>
</dbReference>
<dbReference type="STRING" id="667725.A0A0L0FWI5"/>
<dbReference type="PANTHER" id="PTHR13227:SF0">
    <property type="entry name" value="EUKARYOTIC TRANSLATION INITIATION FACTOR 2A"/>
    <property type="match status" value="1"/>
</dbReference>
<dbReference type="GO" id="GO:0006417">
    <property type="term" value="P:regulation of translation"/>
    <property type="evidence" value="ECO:0007669"/>
    <property type="project" value="UniProtKB-KW"/>
</dbReference>
<dbReference type="EMBL" id="KQ242059">
    <property type="protein sequence ID" value="KNC81195.1"/>
    <property type="molecule type" value="Genomic_DNA"/>
</dbReference>
<dbReference type="GO" id="GO:0043022">
    <property type="term" value="F:ribosome binding"/>
    <property type="evidence" value="ECO:0007669"/>
    <property type="project" value="UniProtKB-UniRule"/>
</dbReference>
<evidence type="ECO:0000313" key="12">
    <source>
        <dbReference type="Proteomes" id="UP000054560"/>
    </source>
</evidence>